<evidence type="ECO:0000313" key="6">
    <source>
        <dbReference type="EMBL" id="NEZ46084.1"/>
    </source>
</evidence>
<comment type="function">
    <text evidence="3">Required for maturation of 30S ribosomal subunits.</text>
</comment>
<dbReference type="Pfam" id="PF17384">
    <property type="entry name" value="DUF150_C"/>
    <property type="match status" value="1"/>
</dbReference>
<evidence type="ECO:0000259" key="5">
    <source>
        <dbReference type="Pfam" id="PF17384"/>
    </source>
</evidence>
<dbReference type="PANTHER" id="PTHR33867">
    <property type="entry name" value="RIBOSOME MATURATION FACTOR RIMP"/>
    <property type="match status" value="1"/>
</dbReference>
<comment type="subcellular location">
    <subcellularLocation>
        <location evidence="3">Cytoplasm</location>
    </subcellularLocation>
</comment>
<dbReference type="Proteomes" id="UP000473885">
    <property type="component" value="Unassembled WGS sequence"/>
</dbReference>
<feature type="domain" description="Ribosome maturation factor RimP C-terminal" evidence="5">
    <location>
        <begin position="93"/>
        <end position="156"/>
    </location>
</feature>
<dbReference type="FunFam" id="3.30.300.70:FF:000001">
    <property type="entry name" value="Ribosome maturation factor RimP"/>
    <property type="match status" value="1"/>
</dbReference>
<dbReference type="RefSeq" id="WP_050607196.1">
    <property type="nucleotide sequence ID" value="NZ_CABKUB010000006.1"/>
</dbReference>
<dbReference type="AlphaFoldDB" id="A0A6M0R7F4"/>
<dbReference type="NCBIfam" id="NF000934">
    <property type="entry name" value="PRK00092.3-1"/>
    <property type="match status" value="1"/>
</dbReference>
<evidence type="ECO:0000256" key="1">
    <source>
        <dbReference type="ARBA" id="ARBA00022490"/>
    </source>
</evidence>
<keyword evidence="7" id="KW-1185">Reference proteome</keyword>
<evidence type="ECO:0000256" key="2">
    <source>
        <dbReference type="ARBA" id="ARBA00022517"/>
    </source>
</evidence>
<dbReference type="Pfam" id="PF02576">
    <property type="entry name" value="RimP_N"/>
    <property type="match status" value="1"/>
</dbReference>
<evidence type="ECO:0000256" key="3">
    <source>
        <dbReference type="HAMAP-Rule" id="MF_01077"/>
    </source>
</evidence>
<keyword evidence="2 3" id="KW-0690">Ribosome biogenesis</keyword>
<reference evidence="6 7" key="1">
    <citation type="submission" date="2019-04" db="EMBL/GenBank/DDBJ databases">
        <title>Genome sequencing of Clostridium botulinum Groups I-IV and Clostridium butyricum.</title>
        <authorList>
            <person name="Brunt J."/>
            <person name="Van Vliet A.H.M."/>
            <person name="Stringer S.C."/>
            <person name="Carter A.T."/>
            <person name="Peck M.W."/>
        </authorList>
    </citation>
    <scope>NUCLEOTIDE SEQUENCE [LARGE SCALE GENOMIC DNA]</scope>
    <source>
        <strain evidence="6 7">IFR 18/094</strain>
    </source>
</reference>
<dbReference type="InterPro" id="IPR003728">
    <property type="entry name" value="Ribosome_maturation_RimP"/>
</dbReference>
<organism evidence="6 7">
    <name type="scientific">Clostridium niameyense</name>
    <dbReference type="NCBI Taxonomy" id="1622073"/>
    <lineage>
        <taxon>Bacteria</taxon>
        <taxon>Bacillati</taxon>
        <taxon>Bacillota</taxon>
        <taxon>Clostridia</taxon>
        <taxon>Eubacteriales</taxon>
        <taxon>Clostridiaceae</taxon>
        <taxon>Clostridium</taxon>
    </lineage>
</organism>
<gene>
    <name evidence="3 6" type="primary">rimP</name>
    <name evidence="6" type="ORF">FDF74_02515</name>
</gene>
<dbReference type="InterPro" id="IPR036847">
    <property type="entry name" value="RimP_C_sf"/>
</dbReference>
<dbReference type="HAMAP" id="MF_01077">
    <property type="entry name" value="RimP"/>
    <property type="match status" value="1"/>
</dbReference>
<dbReference type="EMBL" id="SXDP01000001">
    <property type="protein sequence ID" value="NEZ46084.1"/>
    <property type="molecule type" value="Genomic_DNA"/>
</dbReference>
<evidence type="ECO:0000313" key="7">
    <source>
        <dbReference type="Proteomes" id="UP000473885"/>
    </source>
</evidence>
<dbReference type="CDD" id="cd01734">
    <property type="entry name" value="YlxS_C"/>
    <property type="match status" value="1"/>
</dbReference>
<protein>
    <recommendedName>
        <fullName evidence="3">Ribosome maturation factor RimP</fullName>
    </recommendedName>
</protein>
<proteinExistence type="inferred from homology"/>
<dbReference type="PANTHER" id="PTHR33867:SF1">
    <property type="entry name" value="RIBOSOME MATURATION FACTOR RIMP"/>
    <property type="match status" value="1"/>
</dbReference>
<dbReference type="InterPro" id="IPR028989">
    <property type="entry name" value="RimP_N"/>
</dbReference>
<dbReference type="Gene3D" id="3.30.300.70">
    <property type="entry name" value="RimP-like superfamily, N-terminal"/>
    <property type="match status" value="1"/>
</dbReference>
<dbReference type="Gene3D" id="2.30.30.180">
    <property type="entry name" value="Ribosome maturation factor RimP, C-terminal domain"/>
    <property type="match status" value="1"/>
</dbReference>
<name>A0A6M0R7F4_9CLOT</name>
<keyword evidence="1 3" id="KW-0963">Cytoplasm</keyword>
<comment type="similarity">
    <text evidence="3">Belongs to the RimP family.</text>
</comment>
<dbReference type="GO" id="GO:0000028">
    <property type="term" value="P:ribosomal small subunit assembly"/>
    <property type="evidence" value="ECO:0007669"/>
    <property type="project" value="TreeGrafter"/>
</dbReference>
<sequence length="156" mass="18416">MSKSTLIQKLEEAIKPVVEDMDYELYHIEYVKEGKENYLRLYIDKENKESGISLEDCEKVSRRISDLLDENDPIPDSYYLEVSSPGIERVIYKEEHLKRYIGYNIVLNLFAPIEKKKKYEGELTNFNKEEITIKSEEKEVTIPRNKISKITLKGEF</sequence>
<evidence type="ECO:0000259" key="4">
    <source>
        <dbReference type="Pfam" id="PF02576"/>
    </source>
</evidence>
<dbReference type="GO" id="GO:0005829">
    <property type="term" value="C:cytosol"/>
    <property type="evidence" value="ECO:0007669"/>
    <property type="project" value="TreeGrafter"/>
</dbReference>
<accession>A0A6M0R7F4</accession>
<dbReference type="SUPFAM" id="SSF74942">
    <property type="entry name" value="YhbC-like, C-terminal domain"/>
    <property type="match status" value="1"/>
</dbReference>
<dbReference type="InterPro" id="IPR028998">
    <property type="entry name" value="RimP_C"/>
</dbReference>
<dbReference type="InterPro" id="IPR035956">
    <property type="entry name" value="RimP_N_sf"/>
</dbReference>
<dbReference type="GO" id="GO:0006412">
    <property type="term" value="P:translation"/>
    <property type="evidence" value="ECO:0007669"/>
    <property type="project" value="TreeGrafter"/>
</dbReference>
<dbReference type="OrthoDB" id="9805006at2"/>
<comment type="caution">
    <text evidence="6">The sequence shown here is derived from an EMBL/GenBank/DDBJ whole genome shotgun (WGS) entry which is preliminary data.</text>
</comment>
<feature type="domain" description="Ribosome maturation factor RimP N-terminal" evidence="4">
    <location>
        <begin position="14"/>
        <end position="88"/>
    </location>
</feature>
<dbReference type="SUPFAM" id="SSF75420">
    <property type="entry name" value="YhbC-like, N-terminal domain"/>
    <property type="match status" value="1"/>
</dbReference>